<dbReference type="PANTHER" id="PTHR12358">
    <property type="entry name" value="SPHINGOSINE KINASE"/>
    <property type="match status" value="1"/>
</dbReference>
<keyword evidence="3" id="KW-1185">Reference proteome</keyword>
<feature type="domain" description="DAGKc" evidence="1">
    <location>
        <begin position="107"/>
        <end position="261"/>
    </location>
</feature>
<dbReference type="Gene3D" id="2.60.200.40">
    <property type="match status" value="1"/>
</dbReference>
<evidence type="ECO:0000313" key="3">
    <source>
        <dbReference type="Proteomes" id="UP001055219"/>
    </source>
</evidence>
<dbReference type="Pfam" id="PF00781">
    <property type="entry name" value="DAGK_cat"/>
    <property type="match status" value="1"/>
</dbReference>
<dbReference type="InterPro" id="IPR017438">
    <property type="entry name" value="ATP-NAD_kinase_N"/>
</dbReference>
<dbReference type="GO" id="GO:0016020">
    <property type="term" value="C:membrane"/>
    <property type="evidence" value="ECO:0007669"/>
    <property type="project" value="TreeGrafter"/>
</dbReference>
<reference evidence="2" key="2">
    <citation type="submission" date="2022-07" db="EMBL/GenBank/DDBJ databases">
        <authorList>
            <person name="Goncalves M.F.M."/>
            <person name="Hilario S."/>
            <person name="Van De Peer Y."/>
            <person name="Esteves A.C."/>
            <person name="Alves A."/>
        </authorList>
    </citation>
    <scope>NUCLEOTIDE SEQUENCE</scope>
    <source>
        <strain evidence="2">MUM 19.33</strain>
    </source>
</reference>
<dbReference type="GeneID" id="75833426"/>
<dbReference type="InterPro" id="IPR050187">
    <property type="entry name" value="Lipid_Phosphate_FormReg"/>
</dbReference>
<reference evidence="2" key="1">
    <citation type="journal article" date="2021" name="J Fungi (Basel)">
        <title>Genomic and Metabolomic Analyses of the Marine Fungus Emericellopsis cladophorae: Insights into Saltwater Adaptability Mechanisms and Its Biosynthetic Potential.</title>
        <authorList>
            <person name="Goncalves M.F.M."/>
            <person name="Hilario S."/>
            <person name="Van de Peer Y."/>
            <person name="Esteves A.C."/>
            <person name="Alves A."/>
        </authorList>
    </citation>
    <scope>NUCLEOTIDE SEQUENCE</scope>
    <source>
        <strain evidence="2">MUM 19.33</strain>
    </source>
</reference>
<gene>
    <name evidence="2" type="ORF">J7T54_006949</name>
</gene>
<sequence>MPAAATDSQPRPLELTISKLSIDIASGELTLGEAAGDFNSAIEARHLLFSLRQNGDKMSFTTAALKEAVAPDDSEPFKLVLIHSDAISDELSDAYLIDKFPPYLVHDAWNQVDVVMSTKSGTHLALPFWSTVLQPLLSTLARTFPEAKVDQANILVTESAESVSDFARQLWSSPAAPTRTVILLSGDGGMVDILNGRQEGSQQRPTIALLPMGTGNALFHSNHKPLCTPSGPSPLVLGVRTLFVEGVAAALPIFRASFTPGAHIVHGDERQRQVSHLDGAIVASYGFHASVVYESDTPAHRVHGDKRFGMVAQELLREAHAYSAHVAIQRMGTGTSSNREVLDREKHGYLLTTLLSNLEKTFTISPASKPLDGQLRTVHFGDIGGERALDAMMKAYDGGKHVDVKWDDGERIYYQDIDEIRITVKETDQRWRKVCIDGTIVDVPTGGTMTVKKLHESPLRILVNKGVR</sequence>
<dbReference type="OrthoDB" id="3853857at2759"/>
<dbReference type="AlphaFoldDB" id="A0A9P9Y862"/>
<dbReference type="EMBL" id="JAGIXG020000002">
    <property type="protein sequence ID" value="KAI6785307.1"/>
    <property type="molecule type" value="Genomic_DNA"/>
</dbReference>
<dbReference type="Proteomes" id="UP001055219">
    <property type="component" value="Unassembled WGS sequence"/>
</dbReference>
<dbReference type="InterPro" id="IPR001206">
    <property type="entry name" value="Diacylglycerol_kinase_cat_dom"/>
</dbReference>
<dbReference type="GO" id="GO:0001727">
    <property type="term" value="F:lipid kinase activity"/>
    <property type="evidence" value="ECO:0007669"/>
    <property type="project" value="TreeGrafter"/>
</dbReference>
<evidence type="ECO:0000259" key="1">
    <source>
        <dbReference type="PROSITE" id="PS50146"/>
    </source>
</evidence>
<comment type="caution">
    <text evidence="2">The sequence shown here is derived from an EMBL/GenBank/DDBJ whole genome shotgun (WGS) entry which is preliminary data.</text>
</comment>
<evidence type="ECO:0000313" key="2">
    <source>
        <dbReference type="EMBL" id="KAI6785307.1"/>
    </source>
</evidence>
<organism evidence="2 3">
    <name type="scientific">Emericellopsis cladophorae</name>
    <dbReference type="NCBI Taxonomy" id="2686198"/>
    <lineage>
        <taxon>Eukaryota</taxon>
        <taxon>Fungi</taxon>
        <taxon>Dikarya</taxon>
        <taxon>Ascomycota</taxon>
        <taxon>Pezizomycotina</taxon>
        <taxon>Sordariomycetes</taxon>
        <taxon>Hypocreomycetidae</taxon>
        <taxon>Hypocreales</taxon>
        <taxon>Bionectriaceae</taxon>
        <taxon>Emericellopsis</taxon>
    </lineage>
</organism>
<name>A0A9P9Y862_9HYPO</name>
<dbReference type="GO" id="GO:0046512">
    <property type="term" value="P:sphingosine biosynthetic process"/>
    <property type="evidence" value="ECO:0007669"/>
    <property type="project" value="TreeGrafter"/>
</dbReference>
<dbReference type="Gene3D" id="3.40.50.10330">
    <property type="entry name" value="Probable inorganic polyphosphate/atp-NAD kinase, domain 1"/>
    <property type="match status" value="1"/>
</dbReference>
<protein>
    <recommendedName>
        <fullName evidence="1">DAGKc domain-containing protein</fullName>
    </recommendedName>
</protein>
<accession>A0A9P9Y862</accession>
<dbReference type="PANTHER" id="PTHR12358:SF108">
    <property type="entry name" value="DAGKC DOMAIN-CONTAINING PROTEIN"/>
    <property type="match status" value="1"/>
</dbReference>
<dbReference type="PROSITE" id="PS50146">
    <property type="entry name" value="DAGK"/>
    <property type="match status" value="1"/>
</dbReference>
<dbReference type="GO" id="GO:0005737">
    <property type="term" value="C:cytoplasm"/>
    <property type="evidence" value="ECO:0007669"/>
    <property type="project" value="TreeGrafter"/>
</dbReference>
<dbReference type="RefSeq" id="XP_051366163.1">
    <property type="nucleotide sequence ID" value="XM_051509117.1"/>
</dbReference>
<dbReference type="InterPro" id="IPR016064">
    <property type="entry name" value="NAD/diacylglycerol_kinase_sf"/>
</dbReference>
<dbReference type="SUPFAM" id="SSF111331">
    <property type="entry name" value="NAD kinase/diacylglycerol kinase-like"/>
    <property type="match status" value="1"/>
</dbReference>
<proteinExistence type="predicted"/>